<dbReference type="EMBL" id="AJYA01000091">
    <property type="protein sequence ID" value="EIM72315.1"/>
    <property type="molecule type" value="Genomic_DNA"/>
</dbReference>
<evidence type="ECO:0000313" key="2">
    <source>
        <dbReference type="Proteomes" id="UP000005551"/>
    </source>
</evidence>
<sequence length="199" mass="22033">MLLFFMRSAVISLWAPGPKDTNPSVASPHKSHQIHSDTIIKTTCCKGMRSLTIFHVSSKINGATSKETIVYVKESYLSYILKHTHMKTYLFTLLVALFAFASCMPQENPSVENLFDQNAMSAPQGFNWSSFRSVQVEFEPLKAPIDFSALFTVSTPEGVVLYQALQPANDALRIEVAVPAQIERLDVSFGSLSVNANAR</sequence>
<dbReference type="Proteomes" id="UP000005551">
    <property type="component" value="Unassembled WGS sequence"/>
</dbReference>
<proteinExistence type="predicted"/>
<gene>
    <name evidence="1" type="ORF">A3SI_19857</name>
</gene>
<comment type="caution">
    <text evidence="1">The sequence shown here is derived from an EMBL/GenBank/DDBJ whole genome shotgun (WGS) entry which is preliminary data.</text>
</comment>
<accession>I5BRW3</accession>
<keyword evidence="2" id="KW-1185">Reference proteome</keyword>
<reference evidence="1 2" key="1">
    <citation type="submission" date="2012-05" db="EMBL/GenBank/DDBJ databases">
        <title>Genome sequence of Nitritalea halalkaliphila LW7.</title>
        <authorList>
            <person name="Jangir P.K."/>
            <person name="Singh A."/>
            <person name="Shivaji S."/>
            <person name="Sharma R."/>
        </authorList>
    </citation>
    <scope>NUCLEOTIDE SEQUENCE [LARGE SCALE GENOMIC DNA]</scope>
    <source>
        <strain evidence="1 2">LW7</strain>
    </source>
</reference>
<dbReference type="AlphaFoldDB" id="I5BRW3"/>
<protein>
    <submittedName>
        <fullName evidence="1">Uncharacterized protein</fullName>
    </submittedName>
</protein>
<name>I5BRW3_9BACT</name>
<feature type="non-terminal residue" evidence="1">
    <location>
        <position position="199"/>
    </location>
</feature>
<evidence type="ECO:0000313" key="1">
    <source>
        <dbReference type="EMBL" id="EIM72315.1"/>
    </source>
</evidence>
<organism evidence="1 2">
    <name type="scientific">Nitritalea halalkaliphila LW7</name>
    <dbReference type="NCBI Taxonomy" id="1189621"/>
    <lineage>
        <taxon>Bacteria</taxon>
        <taxon>Pseudomonadati</taxon>
        <taxon>Bacteroidota</taxon>
        <taxon>Cytophagia</taxon>
        <taxon>Cytophagales</taxon>
        <taxon>Cyclobacteriaceae</taxon>
        <taxon>Nitritalea</taxon>
    </lineage>
</organism>
<dbReference type="STRING" id="1189621.A3SI_19857"/>